<dbReference type="AlphaFoldDB" id="A0A2J6QGA4"/>
<organism evidence="1 2">
    <name type="scientific">Hyaloscypha hepaticicola</name>
    <dbReference type="NCBI Taxonomy" id="2082293"/>
    <lineage>
        <taxon>Eukaryota</taxon>
        <taxon>Fungi</taxon>
        <taxon>Dikarya</taxon>
        <taxon>Ascomycota</taxon>
        <taxon>Pezizomycotina</taxon>
        <taxon>Leotiomycetes</taxon>
        <taxon>Helotiales</taxon>
        <taxon>Hyaloscyphaceae</taxon>
        <taxon>Hyaloscypha</taxon>
    </lineage>
</organism>
<reference evidence="1 2" key="1">
    <citation type="submission" date="2016-05" db="EMBL/GenBank/DDBJ databases">
        <title>A degradative enzymes factory behind the ericoid mycorrhizal symbiosis.</title>
        <authorList>
            <consortium name="DOE Joint Genome Institute"/>
            <person name="Martino E."/>
            <person name="Morin E."/>
            <person name="Grelet G."/>
            <person name="Kuo A."/>
            <person name="Kohler A."/>
            <person name="Daghino S."/>
            <person name="Barry K."/>
            <person name="Choi C."/>
            <person name="Cichocki N."/>
            <person name="Clum A."/>
            <person name="Copeland A."/>
            <person name="Hainaut M."/>
            <person name="Haridas S."/>
            <person name="Labutti K."/>
            <person name="Lindquist E."/>
            <person name="Lipzen A."/>
            <person name="Khouja H.-R."/>
            <person name="Murat C."/>
            <person name="Ohm R."/>
            <person name="Olson A."/>
            <person name="Spatafora J."/>
            <person name="Veneault-Fourrey C."/>
            <person name="Henrissat B."/>
            <person name="Grigoriev I."/>
            <person name="Martin F."/>
            <person name="Perotto S."/>
        </authorList>
    </citation>
    <scope>NUCLEOTIDE SEQUENCE [LARGE SCALE GENOMIC DNA]</scope>
    <source>
        <strain evidence="1 2">UAMH 7357</strain>
    </source>
</reference>
<proteinExistence type="predicted"/>
<accession>A0A2J6QGA4</accession>
<name>A0A2J6QGA4_9HELO</name>
<sequence length="154" mass="17422">MSFLIHSDNPERKLIQSQKTLHNLERPQTLATLTWPKAIAEMLLDANREPLKASTKGYLDNGQFNREVRPMAADVSTSPAWIDEDEMQCGYFGDEDGLFGALVKGESRPQAATAYGVRKRGFLESSKVVFVSAEQIAEPETLAWQRKRHLLRPY</sequence>
<protein>
    <submittedName>
        <fullName evidence="1">Uncharacterized protein</fullName>
    </submittedName>
</protein>
<dbReference type="Proteomes" id="UP000235672">
    <property type="component" value="Unassembled WGS sequence"/>
</dbReference>
<keyword evidence="2" id="KW-1185">Reference proteome</keyword>
<dbReference type="EMBL" id="KZ613470">
    <property type="protein sequence ID" value="PMD25314.1"/>
    <property type="molecule type" value="Genomic_DNA"/>
</dbReference>
<evidence type="ECO:0000313" key="2">
    <source>
        <dbReference type="Proteomes" id="UP000235672"/>
    </source>
</evidence>
<gene>
    <name evidence="1" type="ORF">NA56DRAFT_699236</name>
</gene>
<evidence type="ECO:0000313" key="1">
    <source>
        <dbReference type="EMBL" id="PMD25314.1"/>
    </source>
</evidence>